<gene>
    <name evidence="1" type="ORF">BDN72DRAFT_767340</name>
</gene>
<dbReference type="Proteomes" id="UP000308600">
    <property type="component" value="Unassembled WGS sequence"/>
</dbReference>
<keyword evidence="2" id="KW-1185">Reference proteome</keyword>
<organism evidence="1 2">
    <name type="scientific">Pluteus cervinus</name>
    <dbReference type="NCBI Taxonomy" id="181527"/>
    <lineage>
        <taxon>Eukaryota</taxon>
        <taxon>Fungi</taxon>
        <taxon>Dikarya</taxon>
        <taxon>Basidiomycota</taxon>
        <taxon>Agaricomycotina</taxon>
        <taxon>Agaricomycetes</taxon>
        <taxon>Agaricomycetidae</taxon>
        <taxon>Agaricales</taxon>
        <taxon>Pluteineae</taxon>
        <taxon>Pluteaceae</taxon>
        <taxon>Pluteus</taxon>
    </lineage>
</organism>
<reference evidence="1 2" key="1">
    <citation type="journal article" date="2019" name="Nat. Ecol. Evol.">
        <title>Megaphylogeny resolves global patterns of mushroom evolution.</title>
        <authorList>
            <person name="Varga T."/>
            <person name="Krizsan K."/>
            <person name="Foldi C."/>
            <person name="Dima B."/>
            <person name="Sanchez-Garcia M."/>
            <person name="Sanchez-Ramirez S."/>
            <person name="Szollosi G.J."/>
            <person name="Szarkandi J.G."/>
            <person name="Papp V."/>
            <person name="Albert L."/>
            <person name="Andreopoulos W."/>
            <person name="Angelini C."/>
            <person name="Antonin V."/>
            <person name="Barry K.W."/>
            <person name="Bougher N.L."/>
            <person name="Buchanan P."/>
            <person name="Buyck B."/>
            <person name="Bense V."/>
            <person name="Catcheside P."/>
            <person name="Chovatia M."/>
            <person name="Cooper J."/>
            <person name="Damon W."/>
            <person name="Desjardin D."/>
            <person name="Finy P."/>
            <person name="Geml J."/>
            <person name="Haridas S."/>
            <person name="Hughes K."/>
            <person name="Justo A."/>
            <person name="Karasinski D."/>
            <person name="Kautmanova I."/>
            <person name="Kiss B."/>
            <person name="Kocsube S."/>
            <person name="Kotiranta H."/>
            <person name="LaButti K.M."/>
            <person name="Lechner B.E."/>
            <person name="Liimatainen K."/>
            <person name="Lipzen A."/>
            <person name="Lukacs Z."/>
            <person name="Mihaltcheva S."/>
            <person name="Morgado L.N."/>
            <person name="Niskanen T."/>
            <person name="Noordeloos M.E."/>
            <person name="Ohm R.A."/>
            <person name="Ortiz-Santana B."/>
            <person name="Ovrebo C."/>
            <person name="Racz N."/>
            <person name="Riley R."/>
            <person name="Savchenko A."/>
            <person name="Shiryaev A."/>
            <person name="Soop K."/>
            <person name="Spirin V."/>
            <person name="Szebenyi C."/>
            <person name="Tomsovsky M."/>
            <person name="Tulloss R.E."/>
            <person name="Uehling J."/>
            <person name="Grigoriev I.V."/>
            <person name="Vagvolgyi C."/>
            <person name="Papp T."/>
            <person name="Martin F.M."/>
            <person name="Miettinen O."/>
            <person name="Hibbett D.S."/>
            <person name="Nagy L.G."/>
        </authorList>
    </citation>
    <scope>NUCLEOTIDE SEQUENCE [LARGE SCALE GENOMIC DNA]</scope>
    <source>
        <strain evidence="1 2">NL-1719</strain>
    </source>
</reference>
<feature type="non-terminal residue" evidence="1">
    <location>
        <position position="1"/>
    </location>
</feature>
<sequence>TSPTPQVRSLIYRTSLTPQSTPSLPLLISTTDIRTPKVTQIHGNPNTQLVWWIEGTKEQFRISGPAHLVPSPKYFTYKEPFRYINPISLLSPTTTTTTNSKYDWEHLRIQTFKSLSPYMKATFCRSPSPGSPFPPNSNPIEESKKWPVKIEEPTEDIREKEKAMWNMAMRNFALVVVDPVVVDYVELGVLPNRRTVFRRDEEGGWSEEAVVP</sequence>
<proteinExistence type="predicted"/>
<evidence type="ECO:0000313" key="2">
    <source>
        <dbReference type="Proteomes" id="UP000308600"/>
    </source>
</evidence>
<accession>A0ACD3AW13</accession>
<evidence type="ECO:0000313" key="1">
    <source>
        <dbReference type="EMBL" id="TFK69903.1"/>
    </source>
</evidence>
<protein>
    <submittedName>
        <fullName evidence="1">Uncharacterized protein</fullName>
    </submittedName>
</protein>
<dbReference type="EMBL" id="ML208322">
    <property type="protein sequence ID" value="TFK69903.1"/>
    <property type="molecule type" value="Genomic_DNA"/>
</dbReference>
<name>A0ACD3AW13_9AGAR</name>